<dbReference type="Proteomes" id="UP001178461">
    <property type="component" value="Chromosome 6"/>
</dbReference>
<dbReference type="PANTHER" id="PTHR42874">
    <property type="entry name" value="URICASE"/>
    <property type="match status" value="1"/>
</dbReference>
<keyword evidence="13" id="KW-1185">Reference proteome</keyword>
<keyword evidence="7" id="KW-0659">Purine metabolism</keyword>
<dbReference type="PRINTS" id="PR00093">
    <property type="entry name" value="URICASE"/>
</dbReference>
<dbReference type="NCBIfam" id="TIGR03383">
    <property type="entry name" value="urate_oxi"/>
    <property type="match status" value="1"/>
</dbReference>
<proteinExistence type="inferred from homology"/>
<dbReference type="InterPro" id="IPR002042">
    <property type="entry name" value="Uricase"/>
</dbReference>
<evidence type="ECO:0000256" key="8">
    <source>
        <dbReference type="ARBA" id="ARBA00023002"/>
    </source>
</evidence>
<evidence type="ECO:0000313" key="13">
    <source>
        <dbReference type="Proteomes" id="UP001178461"/>
    </source>
</evidence>
<dbReference type="Pfam" id="PF01014">
    <property type="entry name" value="Uricase"/>
    <property type="match status" value="2"/>
</dbReference>
<evidence type="ECO:0000256" key="5">
    <source>
        <dbReference type="ARBA" id="ARBA00012598"/>
    </source>
</evidence>
<dbReference type="GO" id="GO:0004846">
    <property type="term" value="F:urate oxidase activity"/>
    <property type="evidence" value="ECO:0007669"/>
    <property type="project" value="UniProtKB-EC"/>
</dbReference>
<sequence>MTDSGKMTYGNLILITDRCSTPSWAFDLVKVTISVSSGCSFRVVFWGGRLSHQETSSNKDVEYVNSEYGKNAVRLLYIRREGTTHCIKELEVSVHIRLNTVNEFLNSDNSQVIPTDTIKNTIQALAKCRGIRTIEEFGLDICEHFLTSFCHVIYCNAFIQEVPWQRLEKDGVPHVHAFLYSSEGVRFCEVERTLEGSPIVFSGIKDLKLMKTTQSGFQGFFKDKYTTLPERRDRVLSIETLIKWCYGEGADCLDYDCIWRTAHECTLDAFAGPPETGHYSPSYQKTVNCIQTYILDRLPQIEEVEVIMSNIHYSVADLEKLGLCNDKEILTPQDTPFGACASTLRRKKDCPGTYQQRPVACKPRYSVGFKSSIGMN</sequence>
<protein>
    <recommendedName>
        <fullName evidence="6">Uricase</fullName>
        <ecNumber evidence="5">1.7.3.3</ecNumber>
    </recommendedName>
    <alternativeName>
        <fullName evidence="10">Urate oxidase</fullName>
    </alternativeName>
</protein>
<keyword evidence="8" id="KW-0560">Oxidoreductase</keyword>
<dbReference type="GO" id="GO:0006145">
    <property type="term" value="P:purine nucleobase catabolic process"/>
    <property type="evidence" value="ECO:0007669"/>
    <property type="project" value="TreeGrafter"/>
</dbReference>
<comment type="pathway">
    <text evidence="3">Purine metabolism; urate degradation; (S)-allantoin from urate: step 1/3.</text>
</comment>
<keyword evidence="9" id="KW-0576">Peroxisome</keyword>
<evidence type="ECO:0000256" key="3">
    <source>
        <dbReference type="ARBA" id="ARBA00004831"/>
    </source>
</evidence>
<evidence type="ECO:0000256" key="10">
    <source>
        <dbReference type="ARBA" id="ARBA00031317"/>
    </source>
</evidence>
<name>A0AA35KG36_9SAUR</name>
<evidence type="ECO:0000256" key="9">
    <source>
        <dbReference type="ARBA" id="ARBA00023140"/>
    </source>
</evidence>
<dbReference type="EC" id="1.7.3.3" evidence="5"/>
<evidence type="ECO:0000256" key="6">
    <source>
        <dbReference type="ARBA" id="ARBA00017098"/>
    </source>
</evidence>
<dbReference type="Gene3D" id="3.10.270.10">
    <property type="entry name" value="Urate Oxidase"/>
    <property type="match status" value="1"/>
</dbReference>
<comment type="catalytic activity">
    <reaction evidence="11">
        <text>urate + O2 + H2O = 5-hydroxyisourate + H2O2</text>
        <dbReference type="Rhea" id="RHEA:21368"/>
        <dbReference type="ChEBI" id="CHEBI:15377"/>
        <dbReference type="ChEBI" id="CHEBI:15379"/>
        <dbReference type="ChEBI" id="CHEBI:16240"/>
        <dbReference type="ChEBI" id="CHEBI:17775"/>
        <dbReference type="ChEBI" id="CHEBI:18072"/>
        <dbReference type="EC" id="1.7.3.3"/>
    </reaction>
</comment>
<evidence type="ECO:0000256" key="11">
    <source>
        <dbReference type="ARBA" id="ARBA00048818"/>
    </source>
</evidence>
<dbReference type="FunFam" id="3.10.270.10:FF:000001">
    <property type="entry name" value="Uricase"/>
    <property type="match status" value="1"/>
</dbReference>
<comment type="function">
    <text evidence="1">Catalyzes the oxidation of uric acid to 5-hydroxyisourate, which is further processed to form (S)-allantoin.</text>
</comment>
<comment type="similarity">
    <text evidence="4">Belongs to the uricase family.</text>
</comment>
<evidence type="ECO:0000256" key="4">
    <source>
        <dbReference type="ARBA" id="ARBA00009760"/>
    </source>
</evidence>
<organism evidence="12 13">
    <name type="scientific">Podarcis lilfordi</name>
    <name type="common">Lilford's wall lizard</name>
    <dbReference type="NCBI Taxonomy" id="74358"/>
    <lineage>
        <taxon>Eukaryota</taxon>
        <taxon>Metazoa</taxon>
        <taxon>Chordata</taxon>
        <taxon>Craniata</taxon>
        <taxon>Vertebrata</taxon>
        <taxon>Euteleostomi</taxon>
        <taxon>Lepidosauria</taxon>
        <taxon>Squamata</taxon>
        <taxon>Bifurcata</taxon>
        <taxon>Unidentata</taxon>
        <taxon>Episquamata</taxon>
        <taxon>Laterata</taxon>
        <taxon>Lacertibaenia</taxon>
        <taxon>Lacertidae</taxon>
        <taxon>Podarcis</taxon>
    </lineage>
</organism>
<evidence type="ECO:0000313" key="12">
    <source>
        <dbReference type="EMBL" id="CAI5776839.1"/>
    </source>
</evidence>
<comment type="subcellular location">
    <subcellularLocation>
        <location evidence="2">Peroxisome</location>
    </subcellularLocation>
</comment>
<dbReference type="EMBL" id="OX395131">
    <property type="protein sequence ID" value="CAI5776839.1"/>
    <property type="molecule type" value="Genomic_DNA"/>
</dbReference>
<evidence type="ECO:0000256" key="1">
    <source>
        <dbReference type="ARBA" id="ARBA00003860"/>
    </source>
</evidence>
<evidence type="ECO:0000256" key="2">
    <source>
        <dbReference type="ARBA" id="ARBA00004275"/>
    </source>
</evidence>
<dbReference type="SUPFAM" id="SSF55620">
    <property type="entry name" value="Tetrahydrobiopterin biosynthesis enzymes-like"/>
    <property type="match status" value="2"/>
</dbReference>
<dbReference type="AlphaFoldDB" id="A0AA35KG36"/>
<dbReference type="GO" id="GO:0005777">
    <property type="term" value="C:peroxisome"/>
    <property type="evidence" value="ECO:0007669"/>
    <property type="project" value="UniProtKB-SubCell"/>
</dbReference>
<accession>A0AA35KG36</accession>
<gene>
    <name evidence="12" type="ORF">PODLI_1B027443</name>
</gene>
<dbReference type="GO" id="GO:0019628">
    <property type="term" value="P:urate catabolic process"/>
    <property type="evidence" value="ECO:0007669"/>
    <property type="project" value="UniProtKB-ARBA"/>
</dbReference>
<evidence type="ECO:0000256" key="7">
    <source>
        <dbReference type="ARBA" id="ARBA00022631"/>
    </source>
</evidence>
<reference evidence="12" key="1">
    <citation type="submission" date="2022-12" db="EMBL/GenBank/DDBJ databases">
        <authorList>
            <person name="Alioto T."/>
            <person name="Alioto T."/>
            <person name="Gomez Garrido J."/>
        </authorList>
    </citation>
    <scope>NUCLEOTIDE SEQUENCE</scope>
</reference>
<dbReference type="PANTHER" id="PTHR42874:SF1">
    <property type="entry name" value="URICASE"/>
    <property type="match status" value="1"/>
</dbReference>